<accession>A0A4R7PAI2</accession>
<comment type="cofactor">
    <cofactor evidence="1 7 9">
        <name>pyridoxal 5'-phosphate</name>
        <dbReference type="ChEBI" id="CHEBI:597326"/>
    </cofactor>
</comment>
<keyword evidence="3 11" id="KW-0032">Aminotransferase</keyword>
<dbReference type="Gene3D" id="3.40.640.10">
    <property type="entry name" value="Type I PLP-dependent aspartate aminotransferase-like (Major domain)"/>
    <property type="match status" value="1"/>
</dbReference>
<evidence type="ECO:0000256" key="2">
    <source>
        <dbReference type="ARBA" id="ARBA00009236"/>
    </source>
</evidence>
<keyword evidence="4 11" id="KW-0808">Transferase</keyword>
<dbReference type="Proteomes" id="UP000295341">
    <property type="component" value="Unassembled WGS sequence"/>
</dbReference>
<dbReference type="InterPro" id="IPR024169">
    <property type="entry name" value="SP_NH2Trfase/AEP_transaminase"/>
</dbReference>
<reference evidence="11 12" key="1">
    <citation type="submission" date="2019-03" db="EMBL/GenBank/DDBJ databases">
        <title>Genomic Encyclopedia of Type Strains, Phase IV (KMG-IV): sequencing the most valuable type-strain genomes for metagenomic binning, comparative biology and taxonomic classification.</title>
        <authorList>
            <person name="Goeker M."/>
        </authorList>
    </citation>
    <scope>NUCLEOTIDE SEQUENCE [LARGE SCALE GENOMIC DNA]</scope>
    <source>
        <strain evidence="11 12">DSM 26377</strain>
    </source>
</reference>
<evidence type="ECO:0000259" key="10">
    <source>
        <dbReference type="Pfam" id="PF00266"/>
    </source>
</evidence>
<evidence type="ECO:0000313" key="11">
    <source>
        <dbReference type="EMBL" id="TDU31044.1"/>
    </source>
</evidence>
<dbReference type="InterPro" id="IPR020578">
    <property type="entry name" value="Aminotrans_V_PyrdxlP_BS"/>
</dbReference>
<sequence>MALLQDEPDLSMCLDDRRAHLRFTSQFHDVEDAPVSHAATANSNPPAAFVPPRRVLMGPGPSDVHPRVLAAMAQPTIGHLDPAFIGLMDDIKRLLQLTFRTRNELTMPVSGPGSAGMEACFANLLEPDDTIIVCDNGVFGGRMRAMSERLGAKVVTVKDPWGRAVDPQKVEDAFKAHPEAKVLAFVQAETSTGALSDAKTLAGIAQRHDALSLVDAVTSLGGSQLEVDDWGIDAIYSGTQKCLSCPPGLSPVSFGQRALVKLMSRKTPVRSWFMDFSLVTAYWGSGAKRSYHHTAPVNALYGLHEALTLLHEEGLEHSWSRHQKLHAELAAGLEKLGLEYLVPKDERLPQLNAVKLPEGLNEEPLRRRLLEEFELEIGAGLGEFAGKIWRIGLMGQSCTRQHVELCLRAVGSVLRT</sequence>
<dbReference type="PIRSF" id="PIRSF000524">
    <property type="entry name" value="SPT"/>
    <property type="match status" value="1"/>
</dbReference>
<keyword evidence="12" id="KW-1185">Reference proteome</keyword>
<evidence type="ECO:0000313" key="12">
    <source>
        <dbReference type="Proteomes" id="UP000295341"/>
    </source>
</evidence>
<dbReference type="InterPro" id="IPR000192">
    <property type="entry name" value="Aminotrans_V_dom"/>
</dbReference>
<feature type="domain" description="Aminotransferase class V" evidence="10">
    <location>
        <begin position="80"/>
        <end position="370"/>
    </location>
</feature>
<dbReference type="AlphaFoldDB" id="A0A4R7PAI2"/>
<protein>
    <submittedName>
        <fullName evidence="11">Alanine-glyoxylate aminotransferase</fullName>
    </submittedName>
</protein>
<dbReference type="GO" id="GO:0019265">
    <property type="term" value="P:glycine biosynthetic process, by transamination of glyoxylate"/>
    <property type="evidence" value="ECO:0007669"/>
    <property type="project" value="TreeGrafter"/>
</dbReference>
<proteinExistence type="inferred from homology"/>
<evidence type="ECO:0000256" key="7">
    <source>
        <dbReference type="PIRSR" id="PIRSR000524-50"/>
    </source>
</evidence>
<name>A0A4R7PAI2_9GAMM</name>
<dbReference type="InterPro" id="IPR015421">
    <property type="entry name" value="PyrdxlP-dep_Trfase_major"/>
</dbReference>
<dbReference type="EMBL" id="SOBT01000008">
    <property type="protein sequence ID" value="TDU31044.1"/>
    <property type="molecule type" value="Genomic_DNA"/>
</dbReference>
<gene>
    <name evidence="11" type="ORF">DFR24_0402</name>
</gene>
<evidence type="ECO:0000256" key="1">
    <source>
        <dbReference type="ARBA" id="ARBA00001933"/>
    </source>
</evidence>
<evidence type="ECO:0000256" key="8">
    <source>
        <dbReference type="RuleBase" id="RU004075"/>
    </source>
</evidence>
<dbReference type="FunFam" id="3.40.640.10:FF:000027">
    <property type="entry name" value="Serine--pyruvate aminotransferase, mitochondrial"/>
    <property type="match status" value="1"/>
</dbReference>
<dbReference type="GO" id="GO:0008453">
    <property type="term" value="F:alanine-glyoxylate transaminase activity"/>
    <property type="evidence" value="ECO:0007669"/>
    <property type="project" value="TreeGrafter"/>
</dbReference>
<dbReference type="Gene3D" id="3.90.1150.10">
    <property type="entry name" value="Aspartate Aminotransferase, domain 1"/>
    <property type="match status" value="1"/>
</dbReference>
<organism evidence="11 12">
    <name type="scientific">Panacagrimonas perspica</name>
    <dbReference type="NCBI Taxonomy" id="381431"/>
    <lineage>
        <taxon>Bacteria</taxon>
        <taxon>Pseudomonadati</taxon>
        <taxon>Pseudomonadota</taxon>
        <taxon>Gammaproteobacteria</taxon>
        <taxon>Nevskiales</taxon>
        <taxon>Nevskiaceae</taxon>
        <taxon>Panacagrimonas</taxon>
    </lineage>
</organism>
<evidence type="ECO:0000256" key="4">
    <source>
        <dbReference type="ARBA" id="ARBA00022679"/>
    </source>
</evidence>
<evidence type="ECO:0000256" key="6">
    <source>
        <dbReference type="PIRSR" id="PIRSR000524-1"/>
    </source>
</evidence>
<evidence type="ECO:0000256" key="9">
    <source>
        <dbReference type="RuleBase" id="RU004504"/>
    </source>
</evidence>
<dbReference type="InterPro" id="IPR015424">
    <property type="entry name" value="PyrdxlP-dep_Trfase"/>
</dbReference>
<comment type="similarity">
    <text evidence="2 8">Belongs to the class-V pyridoxal-phosphate-dependent aminotransferase family.</text>
</comment>
<dbReference type="PROSITE" id="PS00595">
    <property type="entry name" value="AA_TRANSFER_CLASS_5"/>
    <property type="match status" value="1"/>
</dbReference>
<dbReference type="InterPro" id="IPR015422">
    <property type="entry name" value="PyrdxlP-dep_Trfase_small"/>
</dbReference>
<dbReference type="SUPFAM" id="SSF53383">
    <property type="entry name" value="PLP-dependent transferases"/>
    <property type="match status" value="1"/>
</dbReference>
<feature type="binding site" evidence="6">
    <location>
        <position position="390"/>
    </location>
    <ligand>
        <name>substrate</name>
    </ligand>
</feature>
<evidence type="ECO:0000256" key="3">
    <source>
        <dbReference type="ARBA" id="ARBA00022576"/>
    </source>
</evidence>
<comment type="caution">
    <text evidence="11">The sequence shown here is derived from an EMBL/GenBank/DDBJ whole genome shotgun (WGS) entry which is preliminary data.</text>
</comment>
<dbReference type="PANTHER" id="PTHR21152:SF40">
    <property type="entry name" value="ALANINE--GLYOXYLATE AMINOTRANSFERASE"/>
    <property type="match status" value="1"/>
</dbReference>
<dbReference type="GO" id="GO:0004760">
    <property type="term" value="F:L-serine-pyruvate transaminase activity"/>
    <property type="evidence" value="ECO:0007669"/>
    <property type="project" value="TreeGrafter"/>
</dbReference>
<dbReference type="PANTHER" id="PTHR21152">
    <property type="entry name" value="AMINOTRANSFERASE CLASS V"/>
    <property type="match status" value="1"/>
</dbReference>
<keyword evidence="5 7" id="KW-0663">Pyridoxal phosphate</keyword>
<feature type="modified residue" description="N6-(pyridoxal phosphate)lysine" evidence="7">
    <location>
        <position position="241"/>
    </location>
</feature>
<evidence type="ECO:0000256" key="5">
    <source>
        <dbReference type="ARBA" id="ARBA00022898"/>
    </source>
</evidence>
<dbReference type="Pfam" id="PF00266">
    <property type="entry name" value="Aminotran_5"/>
    <property type="match status" value="1"/>
</dbReference>